<reference evidence="4" key="1">
    <citation type="submission" date="2021-01" db="EMBL/GenBank/DDBJ databases">
        <authorList>
            <person name="Corre E."/>
            <person name="Pelletier E."/>
            <person name="Niang G."/>
            <person name="Scheremetjew M."/>
            <person name="Finn R."/>
            <person name="Kale V."/>
            <person name="Holt S."/>
            <person name="Cochrane G."/>
            <person name="Meng A."/>
            <person name="Brown T."/>
            <person name="Cohen L."/>
        </authorList>
    </citation>
    <scope>NUCLEOTIDE SEQUENCE</scope>
    <source>
        <strain evidence="4">CCMP3105</strain>
    </source>
</reference>
<dbReference type="InterPro" id="IPR006750">
    <property type="entry name" value="YdcZ"/>
</dbReference>
<dbReference type="AlphaFoldDB" id="A0A7S4QIM4"/>
<accession>A0A7S4QIM4</accession>
<evidence type="ECO:0000256" key="1">
    <source>
        <dbReference type="SAM" id="MobiDB-lite"/>
    </source>
</evidence>
<keyword evidence="2" id="KW-0812">Transmembrane</keyword>
<feature type="transmembrane region" description="Helical" evidence="2">
    <location>
        <begin position="41"/>
        <end position="61"/>
    </location>
</feature>
<feature type="signal peptide" evidence="3">
    <location>
        <begin position="1"/>
        <end position="18"/>
    </location>
</feature>
<dbReference type="EMBL" id="HBNR01030878">
    <property type="protein sequence ID" value="CAE4584862.1"/>
    <property type="molecule type" value="Transcribed_RNA"/>
</dbReference>
<evidence type="ECO:0000256" key="2">
    <source>
        <dbReference type="SAM" id="Phobius"/>
    </source>
</evidence>
<feature type="transmembrane region" description="Helical" evidence="2">
    <location>
        <begin position="259"/>
        <end position="276"/>
    </location>
</feature>
<evidence type="ECO:0008006" key="5">
    <source>
        <dbReference type="Google" id="ProtNLM"/>
    </source>
</evidence>
<name>A0A7S4QIM4_9DINO</name>
<feature type="region of interest" description="Disordered" evidence="1">
    <location>
        <begin position="299"/>
        <end position="336"/>
    </location>
</feature>
<protein>
    <recommendedName>
        <fullName evidence="5">EamA domain-containing protein</fullName>
    </recommendedName>
</protein>
<keyword evidence="3" id="KW-0732">Signal</keyword>
<dbReference type="Pfam" id="PF04657">
    <property type="entry name" value="DMT_YdcZ"/>
    <property type="match status" value="1"/>
</dbReference>
<feature type="transmembrane region" description="Helical" evidence="2">
    <location>
        <begin position="169"/>
        <end position="190"/>
    </location>
</feature>
<organism evidence="4">
    <name type="scientific">Alexandrium monilatum</name>
    <dbReference type="NCBI Taxonomy" id="311494"/>
    <lineage>
        <taxon>Eukaryota</taxon>
        <taxon>Sar</taxon>
        <taxon>Alveolata</taxon>
        <taxon>Dinophyceae</taxon>
        <taxon>Gonyaulacales</taxon>
        <taxon>Pyrocystaceae</taxon>
        <taxon>Alexandrium</taxon>
    </lineage>
</organism>
<evidence type="ECO:0000256" key="3">
    <source>
        <dbReference type="SAM" id="SignalP"/>
    </source>
</evidence>
<sequence>MVTAKLIGCIIWALLVGASVTGMMCTNAVLNGRSPDPDFHALYTAQIAILCGGVLLVPRCIMAPAPCVRPGRWWSLIGGIFALPGFVCVPASKYVGVQVVLLTQLVAMLGTALLFDIRRGRVRLTDFKRLVEALLLLIGVFGSGVGYAMQAKCNLRLARDVGSTARSTFISSMVCLVAGVPLDFVFGAGYRIGLVMHLHDWALWLYIGFQSAFYFASLSRLQAWMGYTTSYLVLLVGKLTSSSVVDAMGLSGKVVPFDYVRGLALTMVFVGTALFSTGGQRQQREEASFTISSLEPAFVDPANEDKTDPAGGAKLREGMTAAAATEASGVAGPSHA</sequence>
<feature type="transmembrane region" description="Helical" evidence="2">
    <location>
        <begin position="202"/>
        <end position="225"/>
    </location>
</feature>
<feature type="transmembrane region" description="Helical" evidence="2">
    <location>
        <begin position="129"/>
        <end position="149"/>
    </location>
</feature>
<feature type="chain" id="PRO_5031164144" description="EamA domain-containing protein" evidence="3">
    <location>
        <begin position="19"/>
        <end position="336"/>
    </location>
</feature>
<evidence type="ECO:0000313" key="4">
    <source>
        <dbReference type="EMBL" id="CAE4584862.1"/>
    </source>
</evidence>
<keyword evidence="2" id="KW-0472">Membrane</keyword>
<feature type="transmembrane region" description="Helical" evidence="2">
    <location>
        <begin position="73"/>
        <end position="92"/>
    </location>
</feature>
<proteinExistence type="predicted"/>
<keyword evidence="2" id="KW-1133">Transmembrane helix</keyword>
<feature type="transmembrane region" description="Helical" evidence="2">
    <location>
        <begin position="98"/>
        <end position="117"/>
    </location>
</feature>
<gene>
    <name evidence="4" type="ORF">AMON00008_LOCUS21080</name>
</gene>